<feature type="transmembrane region" description="Helical" evidence="6">
    <location>
        <begin position="195"/>
        <end position="214"/>
    </location>
</feature>
<sequence length="426" mass="45689">MPQSINTGPSLKREIAKQRPVQIFVFMKLSLSGSSLGILILINLGTVLGLSGIDLILPYIPNFKEVFPGSSPADAQWIIAFYVLGTSAGLLLFSFLSDRFDAIRLFSASLLCFAAISLLCIFSTHIYELVAYRFLQGISSSGAAVLAPGLIRGFFSSQGAMRAVSIMGSIESMVPAFAPLAGAYLADQFGWESSFLLTAISSLIVSLFLFTLQRKTGNTAKQKTIDSKKRTYKELFTNFLFLRYALSHVGVLGGLLIFVFSAPNLIVTYKKGAIDSFILLQILSVFTFFTFAQTSSYFVKKFGSEAVIVAGTTFASLSAVLFLVGAFFRLDDPVYLICYFVPINIGLGLRGGTGFVSALIAAGDNDARGSAFMILAVTLLSGGITGILSPFLEQGLGPIAIAMSLVVFPSMALVLIRKEIVVPTTG</sequence>
<evidence type="ECO:0000256" key="5">
    <source>
        <dbReference type="ARBA" id="ARBA00023136"/>
    </source>
</evidence>
<dbReference type="GO" id="GO:0016020">
    <property type="term" value="C:membrane"/>
    <property type="evidence" value="ECO:0007669"/>
    <property type="project" value="UniProtKB-SubCell"/>
</dbReference>
<feature type="transmembrane region" description="Helical" evidence="6">
    <location>
        <begin position="77"/>
        <end position="96"/>
    </location>
</feature>
<keyword evidence="2" id="KW-0813">Transport</keyword>
<keyword evidence="4 6" id="KW-1133">Transmembrane helix</keyword>
<dbReference type="OrthoDB" id="7494101at2"/>
<gene>
    <name evidence="8" type="ORF">EHS15_11020</name>
</gene>
<feature type="transmembrane region" description="Helical" evidence="6">
    <location>
        <begin position="133"/>
        <end position="151"/>
    </location>
</feature>
<dbReference type="Gene3D" id="1.20.1720.10">
    <property type="entry name" value="Multidrug resistance protein D"/>
    <property type="match status" value="1"/>
</dbReference>
<feature type="transmembrane region" description="Helical" evidence="6">
    <location>
        <begin position="398"/>
        <end position="416"/>
    </location>
</feature>
<dbReference type="PANTHER" id="PTHR42718:SF9">
    <property type="entry name" value="MAJOR FACILITATOR SUPERFAMILY MULTIDRUG TRANSPORTER MFSC"/>
    <property type="match status" value="1"/>
</dbReference>
<feature type="transmembrane region" description="Helical" evidence="6">
    <location>
        <begin position="108"/>
        <end position="127"/>
    </location>
</feature>
<evidence type="ECO:0000256" key="2">
    <source>
        <dbReference type="ARBA" id="ARBA00022448"/>
    </source>
</evidence>
<feature type="transmembrane region" description="Helical" evidence="6">
    <location>
        <begin position="372"/>
        <end position="392"/>
    </location>
</feature>
<feature type="transmembrane region" description="Helical" evidence="6">
    <location>
        <begin position="334"/>
        <end position="360"/>
    </location>
</feature>
<feature type="transmembrane region" description="Helical" evidence="6">
    <location>
        <begin position="36"/>
        <end position="57"/>
    </location>
</feature>
<dbReference type="InterPro" id="IPR020846">
    <property type="entry name" value="MFS_dom"/>
</dbReference>
<dbReference type="GO" id="GO:0022857">
    <property type="term" value="F:transmembrane transporter activity"/>
    <property type="evidence" value="ECO:0007669"/>
    <property type="project" value="InterPro"/>
</dbReference>
<dbReference type="Proteomes" id="UP000298058">
    <property type="component" value="Unassembled WGS sequence"/>
</dbReference>
<comment type="caution">
    <text evidence="8">The sequence shown here is derived from an EMBL/GenBank/DDBJ whole genome shotgun (WGS) entry which is preliminary data.</text>
</comment>
<feature type="transmembrane region" description="Helical" evidence="6">
    <location>
        <begin position="163"/>
        <end position="183"/>
    </location>
</feature>
<keyword evidence="3 6" id="KW-0812">Transmembrane</keyword>
<dbReference type="PANTHER" id="PTHR42718">
    <property type="entry name" value="MAJOR FACILITATOR SUPERFAMILY MULTIDRUG TRANSPORTER MFSC"/>
    <property type="match status" value="1"/>
</dbReference>
<feature type="transmembrane region" description="Helical" evidence="6">
    <location>
        <begin position="278"/>
        <end position="299"/>
    </location>
</feature>
<dbReference type="InterPro" id="IPR011701">
    <property type="entry name" value="MFS"/>
</dbReference>
<feature type="domain" description="Major facilitator superfamily (MFS) profile" evidence="7">
    <location>
        <begin position="38"/>
        <end position="421"/>
    </location>
</feature>
<protein>
    <submittedName>
        <fullName evidence="8">MFS transporter</fullName>
    </submittedName>
</protein>
<dbReference type="InterPro" id="IPR036259">
    <property type="entry name" value="MFS_trans_sf"/>
</dbReference>
<evidence type="ECO:0000313" key="8">
    <source>
        <dbReference type="EMBL" id="TGN18941.1"/>
    </source>
</evidence>
<name>A0A4R9LZ97_9LEPT</name>
<evidence type="ECO:0000313" key="9">
    <source>
        <dbReference type="Proteomes" id="UP000298058"/>
    </source>
</evidence>
<evidence type="ECO:0000256" key="3">
    <source>
        <dbReference type="ARBA" id="ARBA00022692"/>
    </source>
</evidence>
<keyword evidence="5 6" id="KW-0472">Membrane</keyword>
<reference evidence="8" key="1">
    <citation type="journal article" date="2019" name="PLoS Negl. Trop. Dis.">
        <title>Revisiting the worldwide diversity of Leptospira species in the environment.</title>
        <authorList>
            <person name="Vincent A.T."/>
            <person name="Schiettekatte O."/>
            <person name="Bourhy P."/>
            <person name="Veyrier F.J."/>
            <person name="Picardeau M."/>
        </authorList>
    </citation>
    <scope>NUCLEOTIDE SEQUENCE [LARGE SCALE GENOMIC DNA]</scope>
    <source>
        <strain evidence="8">201300427</strain>
    </source>
</reference>
<accession>A0A4R9LZ97</accession>
<feature type="transmembrane region" description="Helical" evidence="6">
    <location>
        <begin position="235"/>
        <end position="258"/>
    </location>
</feature>
<comment type="subcellular location">
    <subcellularLocation>
        <location evidence="1">Membrane</location>
        <topology evidence="1">Multi-pass membrane protein</topology>
    </subcellularLocation>
</comment>
<keyword evidence="9" id="KW-1185">Reference proteome</keyword>
<dbReference type="Pfam" id="PF07690">
    <property type="entry name" value="MFS_1"/>
    <property type="match status" value="1"/>
</dbReference>
<dbReference type="SUPFAM" id="SSF103473">
    <property type="entry name" value="MFS general substrate transporter"/>
    <property type="match status" value="1"/>
</dbReference>
<evidence type="ECO:0000256" key="4">
    <source>
        <dbReference type="ARBA" id="ARBA00022989"/>
    </source>
</evidence>
<feature type="transmembrane region" description="Helical" evidence="6">
    <location>
        <begin position="306"/>
        <end position="328"/>
    </location>
</feature>
<organism evidence="8 9">
    <name type="scientific">Leptospira idonii</name>
    <dbReference type="NCBI Taxonomy" id="1193500"/>
    <lineage>
        <taxon>Bacteria</taxon>
        <taxon>Pseudomonadati</taxon>
        <taxon>Spirochaetota</taxon>
        <taxon>Spirochaetia</taxon>
        <taxon>Leptospirales</taxon>
        <taxon>Leptospiraceae</taxon>
        <taxon>Leptospira</taxon>
    </lineage>
</organism>
<proteinExistence type="predicted"/>
<evidence type="ECO:0000256" key="1">
    <source>
        <dbReference type="ARBA" id="ARBA00004141"/>
    </source>
</evidence>
<dbReference type="AlphaFoldDB" id="A0A4R9LZ97"/>
<dbReference type="EMBL" id="RQHW01000042">
    <property type="protein sequence ID" value="TGN18941.1"/>
    <property type="molecule type" value="Genomic_DNA"/>
</dbReference>
<evidence type="ECO:0000259" key="7">
    <source>
        <dbReference type="PROSITE" id="PS50850"/>
    </source>
</evidence>
<dbReference type="RefSeq" id="WP_135760625.1">
    <property type="nucleotide sequence ID" value="NZ_RQHW01000042.1"/>
</dbReference>
<dbReference type="PROSITE" id="PS50850">
    <property type="entry name" value="MFS"/>
    <property type="match status" value="1"/>
</dbReference>
<evidence type="ECO:0000256" key="6">
    <source>
        <dbReference type="SAM" id="Phobius"/>
    </source>
</evidence>